<evidence type="ECO:0000313" key="1">
    <source>
        <dbReference type="EMBL" id="KAI4320474.1"/>
    </source>
</evidence>
<evidence type="ECO:0000313" key="2">
    <source>
        <dbReference type="Proteomes" id="UP001057402"/>
    </source>
</evidence>
<proteinExistence type="predicted"/>
<organism evidence="1 2">
    <name type="scientific">Melastoma candidum</name>
    <dbReference type="NCBI Taxonomy" id="119954"/>
    <lineage>
        <taxon>Eukaryota</taxon>
        <taxon>Viridiplantae</taxon>
        <taxon>Streptophyta</taxon>
        <taxon>Embryophyta</taxon>
        <taxon>Tracheophyta</taxon>
        <taxon>Spermatophyta</taxon>
        <taxon>Magnoliopsida</taxon>
        <taxon>eudicotyledons</taxon>
        <taxon>Gunneridae</taxon>
        <taxon>Pentapetalae</taxon>
        <taxon>rosids</taxon>
        <taxon>malvids</taxon>
        <taxon>Myrtales</taxon>
        <taxon>Melastomataceae</taxon>
        <taxon>Melastomatoideae</taxon>
        <taxon>Melastomateae</taxon>
        <taxon>Melastoma</taxon>
    </lineage>
</organism>
<reference evidence="2" key="1">
    <citation type="journal article" date="2023" name="Front. Plant Sci.">
        <title>Chromosomal-level genome assembly of Melastoma candidum provides insights into trichome evolution.</title>
        <authorList>
            <person name="Zhong Y."/>
            <person name="Wu W."/>
            <person name="Sun C."/>
            <person name="Zou P."/>
            <person name="Liu Y."/>
            <person name="Dai S."/>
            <person name="Zhou R."/>
        </authorList>
    </citation>
    <scope>NUCLEOTIDE SEQUENCE [LARGE SCALE GENOMIC DNA]</scope>
</reference>
<keyword evidence="2" id="KW-1185">Reference proteome</keyword>
<dbReference type="EMBL" id="CM042889">
    <property type="protein sequence ID" value="KAI4320474.1"/>
    <property type="molecule type" value="Genomic_DNA"/>
</dbReference>
<name>A0ACB9M827_9MYRT</name>
<protein>
    <submittedName>
        <fullName evidence="1">Uncharacterized protein</fullName>
    </submittedName>
</protein>
<sequence>MNMDGRGGGDQLVVEEEEEEGSGISSCPSFNCYSSRRILPLEGASQLKVSDDNDFEFVPPIGDHAGRDDGFVIDSDWIGPVFPLFNRDLLLEKGAGGGGESRSHSIMIPLRDLFREEGNQHSSSSEEADDDLEGIPEGTYCVWTPKGTGGQPGECRKSNSMGLRSSRRWRFLDLVRRSNSDRKDSFVFLSPSESPSVTAKSGTTAVGASGSGMEERKKVVVKEGEKRGNLPYRKDAVGFWANVNNFGRTFPPFG</sequence>
<comment type="caution">
    <text evidence="1">The sequence shown here is derived from an EMBL/GenBank/DDBJ whole genome shotgun (WGS) entry which is preliminary data.</text>
</comment>
<accession>A0ACB9M827</accession>
<dbReference type="Proteomes" id="UP001057402">
    <property type="component" value="Chromosome 10"/>
</dbReference>
<gene>
    <name evidence="1" type="ORF">MLD38_033951</name>
</gene>